<keyword evidence="2" id="KW-0689">Ribosomal protein</keyword>
<dbReference type="EMBL" id="CADCVW010000001">
    <property type="protein sequence ID" value="CAA9478579.1"/>
    <property type="molecule type" value="Genomic_DNA"/>
</dbReference>
<feature type="non-terminal residue" evidence="2">
    <location>
        <position position="227"/>
    </location>
</feature>
<name>A0A6J4RPN1_9SPHN</name>
<feature type="region of interest" description="Disordered" evidence="1">
    <location>
        <begin position="1"/>
        <end position="227"/>
    </location>
</feature>
<reference evidence="2" key="1">
    <citation type="submission" date="2020-02" db="EMBL/GenBank/DDBJ databases">
        <authorList>
            <person name="Meier V. D."/>
        </authorList>
    </citation>
    <scope>NUCLEOTIDE SEQUENCE</scope>
    <source>
        <strain evidence="2">AVDCRST_MAG39</strain>
    </source>
</reference>
<keyword evidence="2" id="KW-0687">Ribonucleoprotein</keyword>
<organism evidence="2">
    <name type="scientific">uncultured Sphingomonadaceae bacterium</name>
    <dbReference type="NCBI Taxonomy" id="169976"/>
    <lineage>
        <taxon>Bacteria</taxon>
        <taxon>Pseudomonadati</taxon>
        <taxon>Pseudomonadota</taxon>
        <taxon>Alphaproteobacteria</taxon>
        <taxon>Sphingomonadales</taxon>
        <taxon>Sphingomonadaceae</taxon>
        <taxon>environmental samples</taxon>
    </lineage>
</organism>
<evidence type="ECO:0000256" key="1">
    <source>
        <dbReference type="SAM" id="MobiDB-lite"/>
    </source>
</evidence>
<accession>A0A6J4RPN1</accession>
<protein>
    <submittedName>
        <fullName evidence="2">LSU ribosomal protein L25p</fullName>
    </submittedName>
</protein>
<feature type="compositionally biased region" description="Basic and acidic residues" evidence="1">
    <location>
        <begin position="123"/>
        <end position="150"/>
    </location>
</feature>
<gene>
    <name evidence="2" type="ORF">AVDCRST_MAG39-22</name>
</gene>
<feature type="compositionally biased region" description="Basic and acidic residues" evidence="1">
    <location>
        <begin position="53"/>
        <end position="63"/>
    </location>
</feature>
<evidence type="ECO:0000313" key="2">
    <source>
        <dbReference type="EMBL" id="CAA9478579.1"/>
    </source>
</evidence>
<proteinExistence type="predicted"/>
<feature type="compositionally biased region" description="Basic residues" evidence="1">
    <location>
        <begin position="186"/>
        <end position="200"/>
    </location>
</feature>
<feature type="non-terminal residue" evidence="2">
    <location>
        <position position="1"/>
    </location>
</feature>
<feature type="compositionally biased region" description="Basic and acidic residues" evidence="1">
    <location>
        <begin position="173"/>
        <end position="185"/>
    </location>
</feature>
<feature type="compositionally biased region" description="Low complexity" evidence="1">
    <location>
        <begin position="1"/>
        <end position="11"/>
    </location>
</feature>
<dbReference type="GO" id="GO:0005840">
    <property type="term" value="C:ribosome"/>
    <property type="evidence" value="ECO:0007669"/>
    <property type="project" value="UniProtKB-KW"/>
</dbReference>
<dbReference type="AlphaFoldDB" id="A0A6J4RPN1"/>
<feature type="compositionally biased region" description="Basic residues" evidence="1">
    <location>
        <begin position="218"/>
        <end position="227"/>
    </location>
</feature>
<feature type="compositionally biased region" description="Basic and acidic residues" evidence="1">
    <location>
        <begin position="207"/>
        <end position="217"/>
    </location>
</feature>
<sequence>ERAADAAGAAARPGWQGSLPRVAPPGPCARGDLRPGSDPGADPPGGEGAGEGAVHRALHDHGRGAGGLRPGRRADPHPAEGRGLPPRHRSADARRLPAHRRAQPRDGAGADRVRGRGGRLARHGRDARGGAELRRGEHPGGDPRGRERASGRPGNPAGGRATGGRRVRGRRGGAGDRHQLGERGPGRYRRPARRRPARRRGAGDGGAWRRECRADGRQHRRRAGAGL</sequence>